<sequence>MKLRNAPISILIAATLIAIGAIFNFVIGLVLSLAPQLLQGIEVPTAPNGAPTQLIVIAGVACIAFGFIFIWILRELFNKSQFALVMIYTISIINVLFGLFRMPLGFFTIGLNLLVIFLVRSNSAKQWLSAR</sequence>
<accession>A0A6J6KHT8</accession>
<keyword evidence="1" id="KW-1133">Transmembrane helix</keyword>
<feature type="transmembrane region" description="Helical" evidence="1">
    <location>
        <begin position="82"/>
        <end position="100"/>
    </location>
</feature>
<evidence type="ECO:0000313" key="3">
    <source>
        <dbReference type="EMBL" id="CAB4648736.1"/>
    </source>
</evidence>
<evidence type="ECO:0000256" key="1">
    <source>
        <dbReference type="SAM" id="Phobius"/>
    </source>
</evidence>
<feature type="transmembrane region" description="Helical" evidence="1">
    <location>
        <begin position="12"/>
        <end position="34"/>
    </location>
</feature>
<name>A0A6J6KHT8_9ZZZZ</name>
<feature type="transmembrane region" description="Helical" evidence="1">
    <location>
        <begin position="54"/>
        <end position="73"/>
    </location>
</feature>
<dbReference type="EMBL" id="CAEZWI010000028">
    <property type="protein sequence ID" value="CAB4648736.1"/>
    <property type="molecule type" value="Genomic_DNA"/>
</dbReference>
<keyword evidence="1" id="KW-0812">Transmembrane</keyword>
<protein>
    <submittedName>
        <fullName evidence="3">Unannotated protein</fullName>
    </submittedName>
</protein>
<gene>
    <name evidence="2" type="ORF">UFOPK2171_00044</name>
    <name evidence="3" type="ORF">UFOPK2237_00373</name>
</gene>
<organism evidence="3">
    <name type="scientific">freshwater metagenome</name>
    <dbReference type="NCBI Taxonomy" id="449393"/>
    <lineage>
        <taxon>unclassified sequences</taxon>
        <taxon>metagenomes</taxon>
        <taxon>ecological metagenomes</taxon>
    </lineage>
</organism>
<evidence type="ECO:0000313" key="2">
    <source>
        <dbReference type="EMBL" id="CAB4640721.1"/>
    </source>
</evidence>
<reference evidence="3" key="1">
    <citation type="submission" date="2020-05" db="EMBL/GenBank/DDBJ databases">
        <authorList>
            <person name="Chiriac C."/>
            <person name="Salcher M."/>
            <person name="Ghai R."/>
            <person name="Kavagutti S V."/>
        </authorList>
    </citation>
    <scope>NUCLEOTIDE SEQUENCE</scope>
</reference>
<keyword evidence="1" id="KW-0472">Membrane</keyword>
<feature type="transmembrane region" description="Helical" evidence="1">
    <location>
        <begin position="106"/>
        <end position="123"/>
    </location>
</feature>
<proteinExistence type="predicted"/>
<dbReference type="EMBL" id="CAEZWD010000002">
    <property type="protein sequence ID" value="CAB4640721.1"/>
    <property type="molecule type" value="Genomic_DNA"/>
</dbReference>
<dbReference type="AlphaFoldDB" id="A0A6J6KHT8"/>